<evidence type="ECO:0000256" key="5">
    <source>
        <dbReference type="SAM" id="MobiDB-lite"/>
    </source>
</evidence>
<organism evidence="7">
    <name type="scientific">Darwinula stevensoni</name>
    <dbReference type="NCBI Taxonomy" id="69355"/>
    <lineage>
        <taxon>Eukaryota</taxon>
        <taxon>Metazoa</taxon>
        <taxon>Ecdysozoa</taxon>
        <taxon>Arthropoda</taxon>
        <taxon>Crustacea</taxon>
        <taxon>Oligostraca</taxon>
        <taxon>Ostracoda</taxon>
        <taxon>Podocopa</taxon>
        <taxon>Podocopida</taxon>
        <taxon>Darwinulocopina</taxon>
        <taxon>Darwinuloidea</taxon>
        <taxon>Darwinulidae</taxon>
        <taxon>Darwinula</taxon>
    </lineage>
</organism>
<feature type="region of interest" description="Disordered" evidence="5">
    <location>
        <begin position="1"/>
        <end position="22"/>
    </location>
</feature>
<keyword evidence="8" id="KW-1185">Reference proteome</keyword>
<dbReference type="EMBL" id="LR905122">
    <property type="protein sequence ID" value="CAD7253288.1"/>
    <property type="molecule type" value="Genomic_DNA"/>
</dbReference>
<dbReference type="Proteomes" id="UP000677054">
    <property type="component" value="Unassembled WGS sequence"/>
</dbReference>
<proteinExistence type="inferred from homology"/>
<dbReference type="Pfam" id="PF00042">
    <property type="entry name" value="Globin"/>
    <property type="match status" value="1"/>
</dbReference>
<dbReference type="InterPro" id="IPR000971">
    <property type="entry name" value="Globin"/>
</dbReference>
<dbReference type="EMBL" id="CAJPEV010005605">
    <property type="protein sequence ID" value="CAG0903323.1"/>
    <property type="molecule type" value="Genomic_DNA"/>
</dbReference>
<keyword evidence="3" id="KW-0408">Iron</keyword>
<dbReference type="GO" id="GO:0005344">
    <property type="term" value="F:oxygen carrier activity"/>
    <property type="evidence" value="ECO:0007669"/>
    <property type="project" value="UniProtKB-KW"/>
</dbReference>
<dbReference type="OrthoDB" id="6346302at2759"/>
<evidence type="ECO:0000256" key="4">
    <source>
        <dbReference type="RuleBase" id="RU000356"/>
    </source>
</evidence>
<keyword evidence="1 4" id="KW-0349">Heme</keyword>
<dbReference type="PANTHER" id="PTHR46458">
    <property type="entry name" value="BLR2807 PROTEIN"/>
    <property type="match status" value="1"/>
</dbReference>
<keyword evidence="2" id="KW-0479">Metal-binding</keyword>
<dbReference type="GO" id="GO:0020037">
    <property type="term" value="F:heme binding"/>
    <property type="evidence" value="ECO:0007669"/>
    <property type="project" value="InterPro"/>
</dbReference>
<evidence type="ECO:0000313" key="7">
    <source>
        <dbReference type="EMBL" id="CAD7253288.1"/>
    </source>
</evidence>
<reference evidence="7" key="1">
    <citation type="submission" date="2020-11" db="EMBL/GenBank/DDBJ databases">
        <authorList>
            <person name="Tran Van P."/>
        </authorList>
    </citation>
    <scope>NUCLEOTIDE SEQUENCE</scope>
</reference>
<dbReference type="InterPro" id="IPR009050">
    <property type="entry name" value="Globin-like_sf"/>
</dbReference>
<dbReference type="Gene3D" id="1.10.490.10">
    <property type="entry name" value="Globins"/>
    <property type="match status" value="2"/>
</dbReference>
<dbReference type="AlphaFoldDB" id="A0A7R9AFU8"/>
<dbReference type="InterPro" id="IPR050532">
    <property type="entry name" value="Globin-like_OT"/>
</dbReference>
<dbReference type="InterPro" id="IPR012292">
    <property type="entry name" value="Globin/Proto"/>
</dbReference>
<dbReference type="PROSITE" id="PS01033">
    <property type="entry name" value="GLOBIN"/>
    <property type="match status" value="1"/>
</dbReference>
<sequence>MVREETSFPRLGGDGVARVDGDGVDCQDKEKVMGEYCLWSPPESRNYQGSVASCETLPGGNLGTVDTGNPKEVQFLSREFPETKGLFETHPDVQTVFHPFRGIEVKELRQNKELKAHALRVMGFVQKVVARLDDDDQLDQLLAEIGRNHQRYGASRRHVEVRGFGCRWDARRLEVSFAPKPLIDRARGNIDGRYSREQTLVGPEFITSIEPVLGDEWRPEVAEAWTHLFRHISGSMQKAMLETKVHGSCRKR</sequence>
<dbReference type="SUPFAM" id="SSF46458">
    <property type="entry name" value="Globin-like"/>
    <property type="match status" value="1"/>
</dbReference>
<dbReference type="GO" id="GO:0019825">
    <property type="term" value="F:oxygen binding"/>
    <property type="evidence" value="ECO:0007669"/>
    <property type="project" value="InterPro"/>
</dbReference>
<dbReference type="PANTHER" id="PTHR46458:SF2">
    <property type="entry name" value="X GLOBIN"/>
    <property type="match status" value="1"/>
</dbReference>
<dbReference type="GO" id="GO:0046872">
    <property type="term" value="F:metal ion binding"/>
    <property type="evidence" value="ECO:0007669"/>
    <property type="project" value="UniProtKB-KW"/>
</dbReference>
<evidence type="ECO:0000256" key="2">
    <source>
        <dbReference type="ARBA" id="ARBA00022723"/>
    </source>
</evidence>
<comment type="similarity">
    <text evidence="4">Belongs to the globin family.</text>
</comment>
<evidence type="ECO:0000256" key="3">
    <source>
        <dbReference type="ARBA" id="ARBA00023004"/>
    </source>
</evidence>
<gene>
    <name evidence="7" type="ORF">DSTB1V02_LOCUS13038</name>
</gene>
<evidence type="ECO:0000256" key="1">
    <source>
        <dbReference type="ARBA" id="ARBA00022617"/>
    </source>
</evidence>
<name>A0A7R9AFU8_9CRUS</name>
<evidence type="ECO:0000313" key="8">
    <source>
        <dbReference type="Proteomes" id="UP000677054"/>
    </source>
</evidence>
<keyword evidence="4" id="KW-0813">Transport</keyword>
<protein>
    <recommendedName>
        <fullName evidence="6">Globin domain-containing protein</fullName>
    </recommendedName>
</protein>
<feature type="domain" description="Globin" evidence="6">
    <location>
        <begin position="38"/>
        <end position="241"/>
    </location>
</feature>
<keyword evidence="4" id="KW-0561">Oxygen transport</keyword>
<evidence type="ECO:0000259" key="6">
    <source>
        <dbReference type="PROSITE" id="PS01033"/>
    </source>
</evidence>
<accession>A0A7R9AFU8</accession>